<name>A0AAV1ET75_XYRNO</name>
<evidence type="ECO:0000313" key="2">
    <source>
        <dbReference type="Proteomes" id="UP001178508"/>
    </source>
</evidence>
<dbReference type="EMBL" id="OY660865">
    <property type="protein sequence ID" value="CAJ1051964.1"/>
    <property type="molecule type" value="Genomic_DNA"/>
</dbReference>
<sequence length="57" mass="6252">MAATRCLPHVMVGWAATRGEDQEVLVPKPCTAAPLWVHFGFKTNSKVEPGNVEEEIC</sequence>
<dbReference type="AlphaFoldDB" id="A0AAV1ET75"/>
<keyword evidence="2" id="KW-1185">Reference proteome</keyword>
<proteinExistence type="predicted"/>
<accession>A0AAV1ET75</accession>
<reference evidence="1" key="1">
    <citation type="submission" date="2023-08" db="EMBL/GenBank/DDBJ databases">
        <authorList>
            <person name="Alioto T."/>
            <person name="Alioto T."/>
            <person name="Gomez Garrido J."/>
        </authorList>
    </citation>
    <scope>NUCLEOTIDE SEQUENCE</scope>
</reference>
<evidence type="ECO:0000313" key="1">
    <source>
        <dbReference type="EMBL" id="CAJ1051964.1"/>
    </source>
</evidence>
<organism evidence="1 2">
    <name type="scientific">Xyrichtys novacula</name>
    <name type="common">Pearly razorfish</name>
    <name type="synonym">Hemipteronotus novacula</name>
    <dbReference type="NCBI Taxonomy" id="13765"/>
    <lineage>
        <taxon>Eukaryota</taxon>
        <taxon>Metazoa</taxon>
        <taxon>Chordata</taxon>
        <taxon>Craniata</taxon>
        <taxon>Vertebrata</taxon>
        <taxon>Euteleostomi</taxon>
        <taxon>Actinopterygii</taxon>
        <taxon>Neopterygii</taxon>
        <taxon>Teleostei</taxon>
        <taxon>Neoteleostei</taxon>
        <taxon>Acanthomorphata</taxon>
        <taxon>Eupercaria</taxon>
        <taxon>Labriformes</taxon>
        <taxon>Labridae</taxon>
        <taxon>Xyrichtys</taxon>
    </lineage>
</organism>
<gene>
    <name evidence="1" type="ORF">XNOV1_A034009</name>
</gene>
<dbReference type="Proteomes" id="UP001178508">
    <property type="component" value="Chromosome 2"/>
</dbReference>
<protein>
    <submittedName>
        <fullName evidence="1">Uncharacterized protein</fullName>
    </submittedName>
</protein>